<feature type="non-terminal residue" evidence="3">
    <location>
        <position position="980"/>
    </location>
</feature>
<feature type="region of interest" description="Disordered" evidence="1">
    <location>
        <begin position="422"/>
        <end position="441"/>
    </location>
</feature>
<feature type="compositionally biased region" description="Low complexity" evidence="1">
    <location>
        <begin position="720"/>
        <end position="735"/>
    </location>
</feature>
<feature type="compositionally biased region" description="Basic and acidic residues" evidence="1">
    <location>
        <begin position="668"/>
        <end position="682"/>
    </location>
</feature>
<evidence type="ECO:0000259" key="2">
    <source>
        <dbReference type="Pfam" id="PF22065"/>
    </source>
</evidence>
<dbReference type="Pfam" id="PF22065">
    <property type="entry name" value="Cep192_D7"/>
    <property type="match status" value="1"/>
</dbReference>
<reference evidence="3" key="1">
    <citation type="submission" date="2021-06" db="EMBL/GenBank/DDBJ databases">
        <authorList>
            <person name="Kallberg Y."/>
            <person name="Tangrot J."/>
            <person name="Rosling A."/>
        </authorList>
    </citation>
    <scope>NUCLEOTIDE SEQUENCE</scope>
    <source>
        <strain evidence="3">IN212</strain>
    </source>
</reference>
<feature type="compositionally biased region" description="Low complexity" evidence="1">
    <location>
        <begin position="531"/>
        <end position="545"/>
    </location>
</feature>
<feature type="region of interest" description="Disordered" evidence="1">
    <location>
        <begin position="185"/>
        <end position="268"/>
    </location>
</feature>
<sequence>PSIDTSRPERNMSGRMAMEGWPTSPRRMQLASPRFNSLTDLEEGPEGSEQQQESPSLQANPISSQHSSSVVGSNNADGRTSPIHSKSELNVIKESQNYINDIIPSGKFSTKSTRLGELQQSDNEIPSSPLLANAQPLETTQPMLSSGKNNFGSANKPLVHESMELSVIPKDTHSVSEWVQDDKKESLILDNQKENSKGSSEKRLSGSFTSKLGGIEEESEEPEQLEQKQPELIKNTSTRKIRTMFSKETHLEEPKSEPIKKSTGAKITRRLFTSIPSIQARRTATPMLTVNTPLPMLSETEDEEEAESSSTNVRQGLIRSPSDQSDISPFPSAPITPSISVVSTAPSSAKSMASWRWPKRPFSPAREKHKEPQSSLSEDNPADHVGKVGNLWAKKTLGQLRKYHQRRSPSILGRKFGLTSPIKESHGPLQSPVSDISDSKKSTTMQVLEETLETINEEDEDEEIGIWSSEEVDLTEPCTEEKKSLSPTSMNVLNRQIIEEVVEEPHGMRVSPEYLTVVGGPSVNAASPNTSSASLPLRSNPSSSSLAKHNAKPLFETTFTISNNTNEPLRYEILWPAFRFDVSPAYGVVKAQGVTVVKISVMNKHFSAGSRRDETKDSRKLMGILKGSETIDNNNKPLMGRTRILVLCENGERKEVVVDIVQVKKKVKGETDAARSSKNVKDSEDDEDKSRSTNNKVKTSVSKAIGSTSKSASLSVPKKSMSSGPTSRPSSPEGSNKYNHTVRKYASTTSIRSRPNTPDTYRQITSPSPGIRSRTPDESKPGKQLPQLTWHLTTATNPFLRRSDTTNSAQKINDEVFLIMKTSGLLRAGQTERVDISFRPVFIGTYSQSFMLEDSISSEGSGGLGGVSVRVQGEGRADVSNQIKVDTKKSGSRTMDFEVSESEIQIPATRIGKRSIPNLSIPLSSVQIKPHASVTLPVRFQPREVGEVRAVVKLQAIGRAEVLVDIIAKGVQDTPIATET</sequence>
<dbReference type="EMBL" id="CAJVPZ010006706">
    <property type="protein sequence ID" value="CAG8576710.1"/>
    <property type="molecule type" value="Genomic_DNA"/>
</dbReference>
<feature type="region of interest" description="Disordered" evidence="1">
    <location>
        <begin position="667"/>
        <end position="786"/>
    </location>
</feature>
<feature type="region of interest" description="Disordered" evidence="1">
    <location>
        <begin position="1"/>
        <end position="89"/>
    </location>
</feature>
<feature type="compositionally biased region" description="Polar residues" evidence="1">
    <location>
        <begin position="746"/>
        <end position="768"/>
    </location>
</feature>
<organism evidence="3 4">
    <name type="scientific">Racocetra fulgida</name>
    <dbReference type="NCBI Taxonomy" id="60492"/>
    <lineage>
        <taxon>Eukaryota</taxon>
        <taxon>Fungi</taxon>
        <taxon>Fungi incertae sedis</taxon>
        <taxon>Mucoromycota</taxon>
        <taxon>Glomeromycotina</taxon>
        <taxon>Glomeromycetes</taxon>
        <taxon>Diversisporales</taxon>
        <taxon>Gigasporaceae</taxon>
        <taxon>Racocetra</taxon>
    </lineage>
</organism>
<evidence type="ECO:0000313" key="4">
    <source>
        <dbReference type="Proteomes" id="UP000789396"/>
    </source>
</evidence>
<keyword evidence="4" id="KW-1185">Reference proteome</keyword>
<feature type="compositionally biased region" description="Polar residues" evidence="1">
    <location>
        <begin position="283"/>
        <end position="292"/>
    </location>
</feature>
<feature type="compositionally biased region" description="Polar residues" evidence="1">
    <location>
        <begin position="692"/>
        <end position="714"/>
    </location>
</feature>
<feature type="region of interest" description="Disordered" evidence="1">
    <location>
        <begin position="283"/>
        <end position="383"/>
    </location>
</feature>
<feature type="region of interest" description="Disordered" evidence="1">
    <location>
        <begin position="526"/>
        <end position="545"/>
    </location>
</feature>
<protein>
    <submittedName>
        <fullName evidence="3">13818_t:CDS:1</fullName>
    </submittedName>
</protein>
<evidence type="ECO:0000313" key="3">
    <source>
        <dbReference type="EMBL" id="CAG8576710.1"/>
    </source>
</evidence>
<feature type="compositionally biased region" description="Polar residues" evidence="1">
    <location>
        <begin position="431"/>
        <end position="441"/>
    </location>
</feature>
<evidence type="ECO:0000256" key="1">
    <source>
        <dbReference type="SAM" id="MobiDB-lite"/>
    </source>
</evidence>
<feature type="compositionally biased region" description="Polar residues" evidence="1">
    <location>
        <begin position="74"/>
        <end position="84"/>
    </location>
</feature>
<feature type="compositionally biased region" description="Acidic residues" evidence="1">
    <location>
        <begin position="215"/>
        <end position="224"/>
    </location>
</feature>
<dbReference type="OrthoDB" id="2400153at2759"/>
<dbReference type="AlphaFoldDB" id="A0A9N9G0T6"/>
<feature type="domain" description="Cep192-like" evidence="2">
    <location>
        <begin position="787"/>
        <end position="854"/>
    </location>
</feature>
<comment type="caution">
    <text evidence="3">The sequence shown here is derived from an EMBL/GenBank/DDBJ whole genome shotgun (WGS) entry which is preliminary data.</text>
</comment>
<feature type="compositionally biased region" description="Basic and acidic residues" evidence="1">
    <location>
        <begin position="1"/>
        <end position="12"/>
    </location>
</feature>
<name>A0A9N9G0T6_9GLOM</name>
<proteinExistence type="predicted"/>
<feature type="compositionally biased region" description="Basic and acidic residues" evidence="1">
    <location>
        <begin position="245"/>
        <end position="260"/>
    </location>
</feature>
<feature type="compositionally biased region" description="Basic and acidic residues" evidence="1">
    <location>
        <begin position="185"/>
        <end position="204"/>
    </location>
</feature>
<gene>
    <name evidence="3" type="ORF">RFULGI_LOCUS5676</name>
</gene>
<dbReference type="InterPro" id="IPR054087">
    <property type="entry name" value="Cep192-like_D7"/>
</dbReference>
<feature type="compositionally biased region" description="Low complexity" evidence="1">
    <location>
        <begin position="47"/>
        <end position="73"/>
    </location>
</feature>
<accession>A0A9N9G0T6</accession>
<dbReference type="Proteomes" id="UP000789396">
    <property type="component" value="Unassembled WGS sequence"/>
</dbReference>
<feature type="compositionally biased region" description="Polar residues" evidence="1">
    <location>
        <begin position="335"/>
        <end position="351"/>
    </location>
</feature>